<evidence type="ECO:0008006" key="4">
    <source>
        <dbReference type="Google" id="ProtNLM"/>
    </source>
</evidence>
<dbReference type="GO" id="GO:0005737">
    <property type="term" value="C:cytoplasm"/>
    <property type="evidence" value="ECO:0007669"/>
    <property type="project" value="TreeGrafter"/>
</dbReference>
<dbReference type="PANTHER" id="PTHR28031:SF1">
    <property type="entry name" value="PROLINE-RICH PROTEIN HUA1"/>
    <property type="match status" value="1"/>
</dbReference>
<reference evidence="3" key="1">
    <citation type="submission" date="2018-06" db="EMBL/GenBank/DDBJ databases">
        <authorList>
            <person name="Guldener U."/>
        </authorList>
    </citation>
    <scope>NUCLEOTIDE SEQUENCE [LARGE SCALE GENOMIC DNA]</scope>
    <source>
        <strain evidence="3">UTAD17</strain>
    </source>
</reference>
<dbReference type="Gene3D" id="6.20.20.10">
    <property type="match status" value="1"/>
</dbReference>
<accession>A0A376B422</accession>
<dbReference type="AlphaFoldDB" id="A0A376B422"/>
<feature type="compositionally biased region" description="Pro residues" evidence="1">
    <location>
        <begin position="102"/>
        <end position="111"/>
    </location>
</feature>
<evidence type="ECO:0000313" key="2">
    <source>
        <dbReference type="EMBL" id="SSD58860.1"/>
    </source>
</evidence>
<feature type="compositionally biased region" description="Polar residues" evidence="1">
    <location>
        <begin position="73"/>
        <end position="82"/>
    </location>
</feature>
<protein>
    <recommendedName>
        <fullName evidence="4">Proline-rich protein HUA1</fullName>
    </recommendedName>
</protein>
<evidence type="ECO:0000313" key="3">
    <source>
        <dbReference type="Proteomes" id="UP000262825"/>
    </source>
</evidence>
<sequence>MTTNRNNNNNIDIVNGINYGSEFEPEENPPSYADVIKEEEREQQLDDTNNGNSTNNSHISYQRPLDTPPTIPQRVTSNTSYTRPQVPPPRSSSSTPSSLYSRPPPPPPPQPERNYYNTMPVSGPPIPNYNVNYNSTYPAPVTQFIPPPQPLTVLPGDPRLGGQLCPKCGGTGRVSHFLDFKLCKRCKGIGRINI</sequence>
<feature type="compositionally biased region" description="Low complexity" evidence="1">
    <location>
        <begin position="91"/>
        <end position="101"/>
    </location>
</feature>
<proteinExistence type="predicted"/>
<name>A0A376B422_9ASCO</name>
<dbReference type="VEuPathDB" id="FungiDB:SCODWIG_00621"/>
<feature type="compositionally biased region" description="Low complexity" evidence="1">
    <location>
        <begin position="46"/>
        <end position="57"/>
    </location>
</feature>
<feature type="compositionally biased region" description="Basic and acidic residues" evidence="1">
    <location>
        <begin position="35"/>
        <end position="44"/>
    </location>
</feature>
<dbReference type="InterPro" id="IPR038910">
    <property type="entry name" value="Hua1-like"/>
</dbReference>
<dbReference type="Proteomes" id="UP000262825">
    <property type="component" value="Unassembled WGS sequence"/>
</dbReference>
<dbReference type="EMBL" id="UFAJ01000057">
    <property type="protein sequence ID" value="SSD58860.1"/>
    <property type="molecule type" value="Genomic_DNA"/>
</dbReference>
<evidence type="ECO:0000256" key="1">
    <source>
        <dbReference type="SAM" id="MobiDB-lite"/>
    </source>
</evidence>
<feature type="region of interest" description="Disordered" evidence="1">
    <location>
        <begin position="1"/>
        <end position="117"/>
    </location>
</feature>
<organism evidence="2 3">
    <name type="scientific">Saccharomycodes ludwigii</name>
    <dbReference type="NCBI Taxonomy" id="36035"/>
    <lineage>
        <taxon>Eukaryota</taxon>
        <taxon>Fungi</taxon>
        <taxon>Dikarya</taxon>
        <taxon>Ascomycota</taxon>
        <taxon>Saccharomycotina</taxon>
        <taxon>Saccharomycetes</taxon>
        <taxon>Saccharomycodales</taxon>
        <taxon>Saccharomycodaceae</taxon>
        <taxon>Saccharomycodes</taxon>
    </lineage>
</organism>
<feature type="compositionally biased region" description="Low complexity" evidence="1">
    <location>
        <begin position="1"/>
        <end position="18"/>
    </location>
</feature>
<gene>
    <name evidence="2" type="ORF">SCODWIG_00621</name>
</gene>
<dbReference type="PANTHER" id="PTHR28031">
    <property type="entry name" value="PROLINE-RICH PROTEIN HUA1"/>
    <property type="match status" value="1"/>
</dbReference>
<keyword evidence="3" id="KW-1185">Reference proteome</keyword>